<dbReference type="EMBL" id="MU003771">
    <property type="protein sequence ID" value="KAF2724614.1"/>
    <property type="molecule type" value="Genomic_DNA"/>
</dbReference>
<gene>
    <name evidence="2" type="ORF">K431DRAFT_282036</name>
</gene>
<name>A0A9P4QDV6_9PEZI</name>
<dbReference type="Pfam" id="PF13602">
    <property type="entry name" value="ADH_zinc_N_2"/>
    <property type="match status" value="1"/>
</dbReference>
<proteinExistence type="predicted"/>
<dbReference type="CDD" id="cd05289">
    <property type="entry name" value="MDR_like_2"/>
    <property type="match status" value="1"/>
</dbReference>
<evidence type="ECO:0000313" key="2">
    <source>
        <dbReference type="EMBL" id="KAF2724614.1"/>
    </source>
</evidence>
<dbReference type="PANTHER" id="PTHR11695">
    <property type="entry name" value="ALCOHOL DEHYDROGENASE RELATED"/>
    <property type="match status" value="1"/>
</dbReference>
<sequence>MADRMSAVQVVGDITSPNIIFNPSLARPTPQNNEILIRVYAAGVTGDEILWPELYETPTRIPGHDISGIVAAIGPAYNGPLKVGDEVFALLAAERGEGQAEYAICAANEVALKPASTSHAQAAAMPIPFLTAWEAMIDHAKILPNTRVLVTGASGAVGRLFVQLATHVAGADVTALASIQNYDSLKQLGARTVVSYLTPDWERLVANIDVVFDTVGGDVLKKSWETVTESATIVTVADPPPPWAFSRCKALEAVDHPGVTYTYFIVSPNVERLEKASEMIDNNTIKATAVKSFPLHEAALAWSYAQQRGRGQKVVINLTDTRQK</sequence>
<dbReference type="InterPro" id="IPR036291">
    <property type="entry name" value="NAD(P)-bd_dom_sf"/>
</dbReference>
<dbReference type="PANTHER" id="PTHR11695:SF294">
    <property type="entry name" value="RETICULON-4-INTERACTING PROTEIN 1, MITOCHONDRIAL"/>
    <property type="match status" value="1"/>
</dbReference>
<dbReference type="OrthoDB" id="3509362at2759"/>
<dbReference type="Pfam" id="PF08240">
    <property type="entry name" value="ADH_N"/>
    <property type="match status" value="1"/>
</dbReference>
<dbReference type="InterPro" id="IPR050700">
    <property type="entry name" value="YIM1/Zinc_Alcohol_DH_Fams"/>
</dbReference>
<dbReference type="AlphaFoldDB" id="A0A9P4QDV6"/>
<reference evidence="2" key="1">
    <citation type="journal article" date="2020" name="Stud. Mycol.">
        <title>101 Dothideomycetes genomes: a test case for predicting lifestyles and emergence of pathogens.</title>
        <authorList>
            <person name="Haridas S."/>
            <person name="Albert R."/>
            <person name="Binder M."/>
            <person name="Bloem J."/>
            <person name="Labutti K."/>
            <person name="Salamov A."/>
            <person name="Andreopoulos B."/>
            <person name="Baker S."/>
            <person name="Barry K."/>
            <person name="Bills G."/>
            <person name="Bluhm B."/>
            <person name="Cannon C."/>
            <person name="Castanera R."/>
            <person name="Culley D."/>
            <person name="Daum C."/>
            <person name="Ezra D."/>
            <person name="Gonzalez J."/>
            <person name="Henrissat B."/>
            <person name="Kuo A."/>
            <person name="Liang C."/>
            <person name="Lipzen A."/>
            <person name="Lutzoni F."/>
            <person name="Magnuson J."/>
            <person name="Mondo S."/>
            <person name="Nolan M."/>
            <person name="Ohm R."/>
            <person name="Pangilinan J."/>
            <person name="Park H.-J."/>
            <person name="Ramirez L."/>
            <person name="Alfaro M."/>
            <person name="Sun H."/>
            <person name="Tritt A."/>
            <person name="Yoshinaga Y."/>
            <person name="Zwiers L.-H."/>
            <person name="Turgeon B."/>
            <person name="Goodwin S."/>
            <person name="Spatafora J."/>
            <person name="Crous P."/>
            <person name="Grigoriev I."/>
        </authorList>
    </citation>
    <scope>NUCLEOTIDE SEQUENCE</scope>
    <source>
        <strain evidence="2">CBS 116435</strain>
    </source>
</reference>
<dbReference type="InterPro" id="IPR013154">
    <property type="entry name" value="ADH-like_N"/>
</dbReference>
<feature type="domain" description="Enoyl reductase (ER)" evidence="1">
    <location>
        <begin position="12"/>
        <end position="316"/>
    </location>
</feature>
<dbReference type="Proteomes" id="UP000799441">
    <property type="component" value="Unassembled WGS sequence"/>
</dbReference>
<dbReference type="SUPFAM" id="SSF50129">
    <property type="entry name" value="GroES-like"/>
    <property type="match status" value="1"/>
</dbReference>
<dbReference type="SMART" id="SM00829">
    <property type="entry name" value="PKS_ER"/>
    <property type="match status" value="1"/>
</dbReference>
<dbReference type="Gene3D" id="3.40.50.720">
    <property type="entry name" value="NAD(P)-binding Rossmann-like Domain"/>
    <property type="match status" value="1"/>
</dbReference>
<dbReference type="InterPro" id="IPR020843">
    <property type="entry name" value="ER"/>
</dbReference>
<keyword evidence="3" id="KW-1185">Reference proteome</keyword>
<organism evidence="2 3">
    <name type="scientific">Polychaeton citri CBS 116435</name>
    <dbReference type="NCBI Taxonomy" id="1314669"/>
    <lineage>
        <taxon>Eukaryota</taxon>
        <taxon>Fungi</taxon>
        <taxon>Dikarya</taxon>
        <taxon>Ascomycota</taxon>
        <taxon>Pezizomycotina</taxon>
        <taxon>Dothideomycetes</taxon>
        <taxon>Dothideomycetidae</taxon>
        <taxon>Capnodiales</taxon>
        <taxon>Capnodiaceae</taxon>
        <taxon>Polychaeton</taxon>
    </lineage>
</organism>
<dbReference type="GO" id="GO:0016491">
    <property type="term" value="F:oxidoreductase activity"/>
    <property type="evidence" value="ECO:0007669"/>
    <property type="project" value="InterPro"/>
</dbReference>
<comment type="caution">
    <text evidence="2">The sequence shown here is derived from an EMBL/GenBank/DDBJ whole genome shotgun (WGS) entry which is preliminary data.</text>
</comment>
<dbReference type="Gene3D" id="3.90.180.10">
    <property type="entry name" value="Medium-chain alcohol dehydrogenases, catalytic domain"/>
    <property type="match status" value="1"/>
</dbReference>
<evidence type="ECO:0000313" key="3">
    <source>
        <dbReference type="Proteomes" id="UP000799441"/>
    </source>
</evidence>
<evidence type="ECO:0000259" key="1">
    <source>
        <dbReference type="SMART" id="SM00829"/>
    </source>
</evidence>
<accession>A0A9P4QDV6</accession>
<dbReference type="SUPFAM" id="SSF51735">
    <property type="entry name" value="NAD(P)-binding Rossmann-fold domains"/>
    <property type="match status" value="1"/>
</dbReference>
<protein>
    <submittedName>
        <fullName evidence="2">NAD(P)-binding protein</fullName>
    </submittedName>
</protein>
<dbReference type="InterPro" id="IPR011032">
    <property type="entry name" value="GroES-like_sf"/>
</dbReference>